<organism evidence="5 6">
    <name type="scientific">Stegodyphus mimosarum</name>
    <name type="common">African social velvet spider</name>
    <dbReference type="NCBI Taxonomy" id="407821"/>
    <lineage>
        <taxon>Eukaryota</taxon>
        <taxon>Metazoa</taxon>
        <taxon>Ecdysozoa</taxon>
        <taxon>Arthropoda</taxon>
        <taxon>Chelicerata</taxon>
        <taxon>Arachnida</taxon>
        <taxon>Araneae</taxon>
        <taxon>Araneomorphae</taxon>
        <taxon>Entelegynae</taxon>
        <taxon>Eresoidea</taxon>
        <taxon>Eresidae</taxon>
        <taxon>Stegodyphus</taxon>
    </lineage>
</organism>
<proteinExistence type="inferred from homology"/>
<dbReference type="GO" id="GO:0003834">
    <property type="term" value="F:beta-carotene 15,15'-dioxygenase activity"/>
    <property type="evidence" value="ECO:0007669"/>
    <property type="project" value="TreeGrafter"/>
</dbReference>
<dbReference type="STRING" id="407821.A0A087T7E4"/>
<feature type="binding site" evidence="4">
    <location>
        <position position="326"/>
    </location>
    <ligand>
        <name>Fe cation</name>
        <dbReference type="ChEBI" id="CHEBI:24875"/>
        <note>catalytic</note>
    </ligand>
</feature>
<dbReference type="PANTHER" id="PTHR10543:SF132">
    <property type="entry name" value="BETA,BETA-CAROTENE 15,15'-DIOXYGENASE"/>
    <property type="match status" value="1"/>
</dbReference>
<dbReference type="Proteomes" id="UP000054359">
    <property type="component" value="Unassembled WGS sequence"/>
</dbReference>
<evidence type="ECO:0000313" key="5">
    <source>
        <dbReference type="EMBL" id="KFM61033.1"/>
    </source>
</evidence>
<gene>
    <name evidence="5" type="ORF">X975_20801</name>
</gene>
<dbReference type="EMBL" id="KK113783">
    <property type="protein sequence ID" value="KFM61033.1"/>
    <property type="molecule type" value="Genomic_DNA"/>
</dbReference>
<comment type="similarity">
    <text evidence="1">Belongs to the carotenoid oxygenase family.</text>
</comment>
<dbReference type="GO" id="GO:0042574">
    <property type="term" value="P:retinal metabolic process"/>
    <property type="evidence" value="ECO:0007669"/>
    <property type="project" value="TreeGrafter"/>
</dbReference>
<feature type="binding site" evidence="4">
    <location>
        <position position="48"/>
    </location>
    <ligand>
        <name>Fe cation</name>
        <dbReference type="ChEBI" id="CHEBI:24875"/>
        <note>catalytic</note>
    </ligand>
</feature>
<protein>
    <submittedName>
        <fullName evidence="5">Beta,beta-carotene 15,15'-monooxygenase</fullName>
    </submittedName>
</protein>
<evidence type="ECO:0000256" key="3">
    <source>
        <dbReference type="ARBA" id="ARBA00023004"/>
    </source>
</evidence>
<evidence type="ECO:0000256" key="2">
    <source>
        <dbReference type="ARBA" id="ARBA00022723"/>
    </source>
</evidence>
<evidence type="ECO:0000256" key="4">
    <source>
        <dbReference type="PIRSR" id="PIRSR604294-1"/>
    </source>
</evidence>
<comment type="cofactor">
    <cofactor evidence="4">
        <name>Fe(2+)</name>
        <dbReference type="ChEBI" id="CHEBI:29033"/>
    </cofactor>
    <text evidence="4">Binds 1 Fe(2+) ion per subunit.</text>
</comment>
<name>A0A087T7E4_STEMI</name>
<keyword evidence="3 4" id="KW-0408">Iron</keyword>
<sequence>MTGLRYHIMKLPPISAAPEGKKDLKGFERASILTSINSNFKTSFSYYHSFGLTEHYILFLEQPLLVNTVRMAASGIKGYALKECFDWCPKEKTRFHVVDRVSGQEIKLKYQADALFFFHHINTYEEDGHIVADIMAFPGPEVIDKFYLDKLRLGQFDTTCQPIFTRFVLPLKADGKKGENLVTLKNTEATAVRQDKDVVFLQAENKGESGFEMPTINYSMFNTRKYRYVYGSGVFETGKYRNSLVKLDTFTGQMIVWRETDTIYPGEIIYVPRPGSTLEDDGVLLSVVLDVDHDSPDFLLVLDAKTFKELGRAVVPRDVHLPPTVHG</sequence>
<dbReference type="OMA" id="MIVWRET"/>
<feature type="non-terminal residue" evidence="5">
    <location>
        <position position="327"/>
    </location>
</feature>
<dbReference type="GO" id="GO:0004497">
    <property type="term" value="F:monooxygenase activity"/>
    <property type="evidence" value="ECO:0007669"/>
    <property type="project" value="UniProtKB-KW"/>
</dbReference>
<dbReference type="GO" id="GO:0016121">
    <property type="term" value="P:carotene catabolic process"/>
    <property type="evidence" value="ECO:0007669"/>
    <property type="project" value="TreeGrafter"/>
</dbReference>
<dbReference type="GO" id="GO:0046872">
    <property type="term" value="F:metal ion binding"/>
    <property type="evidence" value="ECO:0007669"/>
    <property type="project" value="UniProtKB-KW"/>
</dbReference>
<keyword evidence="5" id="KW-0560">Oxidoreductase</keyword>
<dbReference type="AlphaFoldDB" id="A0A087T7E4"/>
<dbReference type="GO" id="GO:0010436">
    <property type="term" value="F:carotenoid dioxygenase activity"/>
    <property type="evidence" value="ECO:0007669"/>
    <property type="project" value="TreeGrafter"/>
</dbReference>
<dbReference type="Pfam" id="PF03055">
    <property type="entry name" value="RPE65"/>
    <property type="match status" value="1"/>
</dbReference>
<evidence type="ECO:0000313" key="6">
    <source>
        <dbReference type="Proteomes" id="UP000054359"/>
    </source>
</evidence>
<keyword evidence="2 4" id="KW-0479">Metal-binding</keyword>
<keyword evidence="6" id="KW-1185">Reference proteome</keyword>
<keyword evidence="5" id="KW-0503">Monooxygenase</keyword>
<feature type="binding site" evidence="4">
    <location>
        <position position="119"/>
    </location>
    <ligand>
        <name>Fe cation</name>
        <dbReference type="ChEBI" id="CHEBI:24875"/>
        <note>catalytic</note>
    </ligand>
</feature>
<dbReference type="OrthoDB" id="1069523at2759"/>
<dbReference type="PANTHER" id="PTHR10543">
    <property type="entry name" value="BETA-CAROTENE DIOXYGENASE"/>
    <property type="match status" value="1"/>
</dbReference>
<accession>A0A087T7E4</accession>
<evidence type="ECO:0000256" key="1">
    <source>
        <dbReference type="ARBA" id="ARBA00006787"/>
    </source>
</evidence>
<dbReference type="InterPro" id="IPR004294">
    <property type="entry name" value="Carotenoid_Oase"/>
</dbReference>
<reference evidence="5 6" key="1">
    <citation type="submission" date="2013-11" db="EMBL/GenBank/DDBJ databases">
        <title>Genome sequencing of Stegodyphus mimosarum.</title>
        <authorList>
            <person name="Bechsgaard J."/>
        </authorList>
    </citation>
    <scope>NUCLEOTIDE SEQUENCE [LARGE SCALE GENOMIC DNA]</scope>
</reference>